<feature type="transmembrane region" description="Helical" evidence="1">
    <location>
        <begin position="44"/>
        <end position="63"/>
    </location>
</feature>
<sequence>MEIGPRVLTHSTILRQQIKSQLMIVATQGVVAVAYPLFSAVFNHLTGIEQTAFIIVMPIIKFVTKQIIADAAKRLNEFVGPIVVFSVDVFNVFYVAICMQAATSTMTTLLIVAADSFHLIVAVRSIFQRNNANHGSRGSELSYYLSELPLKVQMVFQGFAPHVRQIRIRAPFPLPLSDESRVLLDNLNKLKNSDAQTEIESISTRYSDQNMTTQGDKYECIQLVQPIRTIAVAKPRQIEPSCPITEGYLVKNKTDHLKSVYDDLQALFHSEYVLMGEYIEFVLPLLYALYLAVLFHLPIAAYYPHTSTMTTTKLHETLVSILAFSVVEFVAFSGLLLMLRRKFGFTPLYQLAFVLETQANTLQGHLFVWTPFILQLTLSFPTHQPRTELSLSQLKTQQTEASMSFENNFTRIESVRFPDEISALFHVLDSIDEMLMSPEEGLIKAAGTNQVPWIENLLETYDGDLTDAIVSASANGHVEPLLRLLQETQERGSSGRIALQKVVKTAATHGRLNVISVFLPQIADSDQDTEALLAMYESTWQVLDEATARGYRDVIRFAIEFATEWGYIDSYASTSTSDALARAIEGCLDDVAIYLLGIFAIPCKMKDALEKAIERGQFDIIEWTYVIYVQRAGVGQMLTDLASDGNIGAVKYLCTHFGIPPCAINEAFRSATGISTIQFLYNTGCISPGSITMVFRNASGRGVLDEYYQEKLEIVELLCKESCIPPRVVRFAFVRAAARGDEDLLNVLWNDYRLNDQTFVKAFNIVVTDSNLYLTRVLFHGGRISAQATNNALLVSSSRGYQKIVLFLIDAPGIVDWAKEKVFLDAVRSNRSYLVQCLCDKRSWPARVVKRAVCIADNRELNEIRETLTRLGK</sequence>
<protein>
    <submittedName>
        <fullName evidence="2">Uncharacterized protein</fullName>
    </submittedName>
</protein>
<feature type="transmembrane region" description="Helical" evidence="1">
    <location>
        <begin position="318"/>
        <end position="339"/>
    </location>
</feature>
<dbReference type="GeneID" id="20190558"/>
<keyword evidence="1" id="KW-0812">Transmembrane</keyword>
<evidence type="ECO:0000313" key="3">
    <source>
        <dbReference type="Proteomes" id="UP000018817"/>
    </source>
</evidence>
<dbReference type="Gene3D" id="1.25.40.20">
    <property type="entry name" value="Ankyrin repeat-containing domain"/>
    <property type="match status" value="1"/>
</dbReference>
<proteinExistence type="predicted"/>
<feature type="transmembrane region" description="Helical" evidence="1">
    <location>
        <begin position="75"/>
        <end position="97"/>
    </location>
</feature>
<dbReference type="VEuPathDB" id="FungiDB:PPTG_21959"/>
<dbReference type="STRING" id="761204.W2QQS7"/>
<keyword evidence="1" id="KW-1133">Transmembrane helix</keyword>
<dbReference type="EMBL" id="KI669570">
    <property type="protein sequence ID" value="ETN15562.1"/>
    <property type="molecule type" value="Genomic_DNA"/>
</dbReference>
<organism evidence="2 3">
    <name type="scientific">Phytophthora nicotianae (strain INRA-310)</name>
    <name type="common">Phytophthora parasitica</name>
    <dbReference type="NCBI Taxonomy" id="761204"/>
    <lineage>
        <taxon>Eukaryota</taxon>
        <taxon>Sar</taxon>
        <taxon>Stramenopiles</taxon>
        <taxon>Oomycota</taxon>
        <taxon>Peronosporomycetes</taxon>
        <taxon>Peronosporales</taxon>
        <taxon>Peronosporaceae</taxon>
        <taxon>Phytophthora</taxon>
    </lineage>
</organism>
<feature type="transmembrane region" description="Helical" evidence="1">
    <location>
        <begin position="21"/>
        <end position="38"/>
    </location>
</feature>
<dbReference type="InterPro" id="IPR036770">
    <property type="entry name" value="Ankyrin_rpt-contain_sf"/>
</dbReference>
<reference evidence="3" key="1">
    <citation type="submission" date="2011-12" db="EMBL/GenBank/DDBJ databases">
        <authorList>
            <consortium name="The Broad Institute Genome Sequencing Platform"/>
            <person name="Russ C."/>
            <person name="Tyler B."/>
            <person name="Panabieres F."/>
            <person name="Shan W."/>
            <person name="Tripathy S."/>
            <person name="Grunwald N."/>
            <person name="Machado M."/>
            <person name="Young S.K."/>
            <person name="Zeng Q."/>
            <person name="Gargeya S."/>
            <person name="Fitzgerald M."/>
            <person name="Haas B."/>
            <person name="Abouelleil A."/>
            <person name="Alvarado L."/>
            <person name="Arachchi H.M."/>
            <person name="Berlin A."/>
            <person name="Chapman S.B."/>
            <person name="Gearin G."/>
            <person name="Goldberg J."/>
            <person name="Griggs A."/>
            <person name="Gujja S."/>
            <person name="Hansen M."/>
            <person name="Heiman D."/>
            <person name="Howarth C."/>
            <person name="Larimer J."/>
            <person name="Lui A."/>
            <person name="MacDonald P.J.P."/>
            <person name="McCowen C."/>
            <person name="Montmayeur A."/>
            <person name="Murphy C."/>
            <person name="Neiman D."/>
            <person name="Pearson M."/>
            <person name="Priest M."/>
            <person name="Roberts A."/>
            <person name="Saif S."/>
            <person name="Shea T."/>
            <person name="Sisk P."/>
            <person name="Stolte C."/>
            <person name="Sykes S."/>
            <person name="Wortman J."/>
            <person name="Nusbaum C."/>
            <person name="Birren B."/>
        </authorList>
    </citation>
    <scope>NUCLEOTIDE SEQUENCE [LARGE SCALE GENOMIC DNA]</scope>
    <source>
        <strain evidence="3">INRA-310</strain>
    </source>
</reference>
<dbReference type="PANTHER" id="PTHR46586:SF3">
    <property type="entry name" value="ANKYRIN REPEAT-CONTAINING PROTEIN"/>
    <property type="match status" value="1"/>
</dbReference>
<evidence type="ECO:0000313" key="2">
    <source>
        <dbReference type="EMBL" id="ETN15562.1"/>
    </source>
</evidence>
<evidence type="ECO:0000256" key="1">
    <source>
        <dbReference type="SAM" id="Phobius"/>
    </source>
</evidence>
<dbReference type="InterPro" id="IPR052050">
    <property type="entry name" value="SecEffector_AnkRepeat"/>
</dbReference>
<gene>
    <name evidence="2" type="ORF">PPTG_21959</name>
</gene>
<name>W2QQS7_PHYN3</name>
<dbReference type="Proteomes" id="UP000018817">
    <property type="component" value="Unassembled WGS sequence"/>
</dbReference>
<feature type="transmembrane region" description="Helical" evidence="1">
    <location>
        <begin position="281"/>
        <end position="303"/>
    </location>
</feature>
<dbReference type="AlphaFoldDB" id="W2QQS7"/>
<keyword evidence="1" id="KW-0472">Membrane</keyword>
<dbReference type="RefSeq" id="XP_008899375.1">
    <property type="nucleotide sequence ID" value="XM_008901127.1"/>
</dbReference>
<reference evidence="2 3" key="2">
    <citation type="submission" date="2013-11" db="EMBL/GenBank/DDBJ databases">
        <title>The Genome Sequence of Phytophthora parasitica INRA-310.</title>
        <authorList>
            <consortium name="The Broad Institute Genomics Platform"/>
            <person name="Russ C."/>
            <person name="Tyler B."/>
            <person name="Panabieres F."/>
            <person name="Shan W."/>
            <person name="Tripathy S."/>
            <person name="Grunwald N."/>
            <person name="Machado M."/>
            <person name="Johnson C.S."/>
            <person name="Arredondo F."/>
            <person name="Hong C."/>
            <person name="Coffey M."/>
            <person name="Young S.K."/>
            <person name="Zeng Q."/>
            <person name="Gargeya S."/>
            <person name="Fitzgerald M."/>
            <person name="Abouelleil A."/>
            <person name="Alvarado L."/>
            <person name="Chapman S.B."/>
            <person name="Gainer-Dewar J."/>
            <person name="Goldberg J."/>
            <person name="Griggs A."/>
            <person name="Gujja S."/>
            <person name="Hansen M."/>
            <person name="Howarth C."/>
            <person name="Imamovic A."/>
            <person name="Ireland A."/>
            <person name="Larimer J."/>
            <person name="McCowan C."/>
            <person name="Murphy C."/>
            <person name="Pearson M."/>
            <person name="Poon T.W."/>
            <person name="Priest M."/>
            <person name="Roberts A."/>
            <person name="Saif S."/>
            <person name="Shea T."/>
            <person name="Sykes S."/>
            <person name="Wortman J."/>
            <person name="Nusbaum C."/>
            <person name="Birren B."/>
        </authorList>
    </citation>
    <scope>NUCLEOTIDE SEQUENCE [LARGE SCALE GENOMIC DNA]</scope>
    <source>
        <strain evidence="2 3">INRA-310</strain>
    </source>
</reference>
<accession>W2QQS7</accession>
<dbReference type="PANTHER" id="PTHR46586">
    <property type="entry name" value="ANKYRIN REPEAT-CONTAINING PROTEIN"/>
    <property type="match status" value="1"/>
</dbReference>